<dbReference type="EMBL" id="CP150096">
    <property type="protein sequence ID" value="WZN48384.1"/>
    <property type="molecule type" value="Genomic_DNA"/>
</dbReference>
<protein>
    <submittedName>
        <fullName evidence="1">Uncharacterized protein</fullName>
    </submittedName>
</protein>
<organism evidence="1 2">
    <name type="scientific">Chitinophaga caseinilytica</name>
    <dbReference type="NCBI Taxonomy" id="2267521"/>
    <lineage>
        <taxon>Bacteria</taxon>
        <taxon>Pseudomonadati</taxon>
        <taxon>Bacteroidota</taxon>
        <taxon>Chitinophagia</taxon>
        <taxon>Chitinophagales</taxon>
        <taxon>Chitinophagaceae</taxon>
        <taxon>Chitinophaga</taxon>
    </lineage>
</organism>
<evidence type="ECO:0000313" key="1">
    <source>
        <dbReference type="EMBL" id="WZN48384.1"/>
    </source>
</evidence>
<sequence length="213" mass="22254">MLEVFDTWNEPGRLAALRRVSAGVYSEKRFMIEGWNVHALAVAFPAGGGVAGVKVLHAGIRPYAETQASLMYGLRLGKSVMAAAGFGLSAGDAAAELGTVWETGQRCRIGMQCKMGASGAEYGGVSVAFGAAGPVEIELAAGKAAGQVVSGRAQVLYRPVERLLIVGGYAAGPLFPYVGVGWTAGWWRMGVVGRWHPYLGVSPGILIGWNGKD</sequence>
<evidence type="ECO:0000313" key="2">
    <source>
        <dbReference type="Proteomes" id="UP001449657"/>
    </source>
</evidence>
<gene>
    <name evidence="1" type="ORF">WJU22_09370</name>
</gene>
<proteinExistence type="predicted"/>
<dbReference type="RefSeq" id="WP_341842978.1">
    <property type="nucleotide sequence ID" value="NZ_CP149792.1"/>
</dbReference>
<accession>A0ABZ2Z822</accession>
<reference evidence="1 2" key="1">
    <citation type="submission" date="2024-03" db="EMBL/GenBank/DDBJ databases">
        <title>Chitinophaga caseinilytica sp. nov., a casein hydrolysing bacterium isolated from forest soil.</title>
        <authorList>
            <person name="Lee D.S."/>
            <person name="Han D.M."/>
            <person name="Baek J.H."/>
            <person name="Choi D.G."/>
            <person name="Jeon J.H."/>
            <person name="Jeon C.O."/>
        </authorList>
    </citation>
    <scope>NUCLEOTIDE SEQUENCE [LARGE SCALE GENOMIC DNA]</scope>
    <source>
        <strain evidence="1 2">KACC 19118</strain>
    </source>
</reference>
<name>A0ABZ2Z822_9BACT</name>
<dbReference type="Proteomes" id="UP001449657">
    <property type="component" value="Chromosome"/>
</dbReference>
<keyword evidence="2" id="KW-1185">Reference proteome</keyword>